<evidence type="ECO:0000313" key="1">
    <source>
        <dbReference type="EMBL" id="QHT20470.1"/>
    </source>
</evidence>
<dbReference type="EMBL" id="MN739677">
    <property type="protein sequence ID" value="QHT20470.1"/>
    <property type="molecule type" value="Genomic_DNA"/>
</dbReference>
<reference evidence="1" key="1">
    <citation type="journal article" date="2020" name="Nature">
        <title>Giant virus diversity and host interactions through global metagenomics.</title>
        <authorList>
            <person name="Schulz F."/>
            <person name="Roux S."/>
            <person name="Paez-Espino D."/>
            <person name="Jungbluth S."/>
            <person name="Walsh D.A."/>
            <person name="Denef V.J."/>
            <person name="McMahon K.D."/>
            <person name="Konstantinidis K.T."/>
            <person name="Eloe-Fadrosh E.A."/>
            <person name="Kyrpides N.C."/>
            <person name="Woyke T."/>
        </authorList>
    </citation>
    <scope>NUCLEOTIDE SEQUENCE</scope>
    <source>
        <strain evidence="1">GVMAG-M-3300023174-60</strain>
    </source>
</reference>
<dbReference type="SUPFAM" id="SSF53335">
    <property type="entry name" value="S-adenosyl-L-methionine-dependent methyltransferases"/>
    <property type="match status" value="1"/>
</dbReference>
<dbReference type="InterPro" id="IPR029063">
    <property type="entry name" value="SAM-dependent_MTases_sf"/>
</dbReference>
<sequence length="223" mass="26085">MDNFVTIFDRYNSDKNSSFHNYCRQYDNLTRDYRDKYISLLELGVFTGESVKIWRDVFPNATKIVGVDINPDCKRYENPDKSIFIEIGDATNPVFIKYLNDKYGGFDIILDDASHTNKDVILSFEQLFPLMNDNGLYIVEDTITYKTPAYIDTTYPNHLVYFAKYAPYLNQWRYDSTEGIKDNCIDPFKIQKKAANIFEASIDLITYGCSFVAINKKIRQHWL</sequence>
<protein>
    <recommendedName>
        <fullName evidence="2">Methyltransferase</fullName>
    </recommendedName>
</protein>
<dbReference type="Gene3D" id="3.40.50.150">
    <property type="entry name" value="Vaccinia Virus protein VP39"/>
    <property type="match status" value="1"/>
</dbReference>
<name>A0A6C0DVS1_9ZZZZ</name>
<organism evidence="1">
    <name type="scientific">viral metagenome</name>
    <dbReference type="NCBI Taxonomy" id="1070528"/>
    <lineage>
        <taxon>unclassified sequences</taxon>
        <taxon>metagenomes</taxon>
        <taxon>organismal metagenomes</taxon>
    </lineage>
</organism>
<dbReference type="AlphaFoldDB" id="A0A6C0DVS1"/>
<proteinExistence type="predicted"/>
<evidence type="ECO:0008006" key="2">
    <source>
        <dbReference type="Google" id="ProtNLM"/>
    </source>
</evidence>
<accession>A0A6C0DVS1</accession>